<evidence type="ECO:0000256" key="4">
    <source>
        <dbReference type="ARBA" id="ARBA00022989"/>
    </source>
</evidence>
<dbReference type="AlphaFoldDB" id="A0A484WXN7"/>
<feature type="transmembrane region" description="Helical" evidence="6">
    <location>
        <begin position="12"/>
        <end position="31"/>
    </location>
</feature>
<feature type="transmembrane region" description="Helical" evidence="6">
    <location>
        <begin position="51"/>
        <end position="75"/>
    </location>
</feature>
<evidence type="ECO:0000256" key="1">
    <source>
        <dbReference type="ARBA" id="ARBA00004651"/>
    </source>
</evidence>
<keyword evidence="4 6" id="KW-1133">Transmembrane helix</keyword>
<keyword evidence="2" id="KW-1003">Cell membrane</keyword>
<dbReference type="PANTHER" id="PTHR43124:SF3">
    <property type="entry name" value="CHLORAMPHENICOL EFFLUX PUMP RV0191"/>
    <property type="match status" value="1"/>
</dbReference>
<dbReference type="PANTHER" id="PTHR43124">
    <property type="entry name" value="PURINE EFFLUX PUMP PBUE"/>
    <property type="match status" value="1"/>
</dbReference>
<dbReference type="InterPro" id="IPR050189">
    <property type="entry name" value="MFS_Efflux_Transporters"/>
</dbReference>
<dbReference type="GO" id="GO:0022857">
    <property type="term" value="F:transmembrane transporter activity"/>
    <property type="evidence" value="ECO:0007669"/>
    <property type="project" value="TreeGrafter"/>
</dbReference>
<evidence type="ECO:0000256" key="5">
    <source>
        <dbReference type="ARBA" id="ARBA00023136"/>
    </source>
</evidence>
<keyword evidence="5 6" id="KW-0472">Membrane</keyword>
<protein>
    <submittedName>
        <fullName evidence="7">Sugar efflux transporter</fullName>
    </submittedName>
</protein>
<dbReference type="InterPro" id="IPR036259">
    <property type="entry name" value="MFS_trans_sf"/>
</dbReference>
<name>A0A484WXN7_9ENTR</name>
<comment type="subcellular location">
    <subcellularLocation>
        <location evidence="1">Cell membrane</location>
        <topology evidence="1">Multi-pass membrane protein</topology>
    </subcellularLocation>
</comment>
<dbReference type="EMBL" id="CAADIW010000006">
    <property type="protein sequence ID" value="VFS15273.1"/>
    <property type="molecule type" value="Genomic_DNA"/>
</dbReference>
<gene>
    <name evidence="7" type="primary">sotB_2</name>
    <name evidence="7" type="ORF">NCTC12126_01181</name>
</gene>
<evidence type="ECO:0000256" key="3">
    <source>
        <dbReference type="ARBA" id="ARBA00022692"/>
    </source>
</evidence>
<proteinExistence type="predicted"/>
<dbReference type="SUPFAM" id="SSF103473">
    <property type="entry name" value="MFS general substrate transporter"/>
    <property type="match status" value="1"/>
</dbReference>
<sequence>MTSEKATQNMTLKSWLALFILAISTFTIVTTELAPVGLLTPIAEGINSSESAVGMTVSLYAWVGALNALFASVFFRERG</sequence>
<evidence type="ECO:0000256" key="6">
    <source>
        <dbReference type="SAM" id="Phobius"/>
    </source>
</evidence>
<keyword evidence="3 6" id="KW-0812">Transmembrane</keyword>
<dbReference type="Proteomes" id="UP000351155">
    <property type="component" value="Unassembled WGS sequence"/>
</dbReference>
<accession>A0A484WXN7</accession>
<reference evidence="7 8" key="1">
    <citation type="submission" date="2019-03" db="EMBL/GenBank/DDBJ databases">
        <authorList>
            <consortium name="Pathogen Informatics"/>
        </authorList>
    </citation>
    <scope>NUCLEOTIDE SEQUENCE [LARGE SCALE GENOMIC DNA]</scope>
    <source>
        <strain evidence="7 8">NCTC12126</strain>
    </source>
</reference>
<evidence type="ECO:0000256" key="2">
    <source>
        <dbReference type="ARBA" id="ARBA00022475"/>
    </source>
</evidence>
<evidence type="ECO:0000313" key="8">
    <source>
        <dbReference type="Proteomes" id="UP000351155"/>
    </source>
</evidence>
<organism evidence="7 8">
    <name type="scientific">Enterobacter cancerogenus</name>
    <dbReference type="NCBI Taxonomy" id="69218"/>
    <lineage>
        <taxon>Bacteria</taxon>
        <taxon>Pseudomonadati</taxon>
        <taxon>Pseudomonadota</taxon>
        <taxon>Gammaproteobacteria</taxon>
        <taxon>Enterobacterales</taxon>
        <taxon>Enterobacteriaceae</taxon>
        <taxon>Enterobacter</taxon>
        <taxon>Enterobacter cloacae complex</taxon>
    </lineage>
</organism>
<dbReference type="GO" id="GO:0005886">
    <property type="term" value="C:plasma membrane"/>
    <property type="evidence" value="ECO:0007669"/>
    <property type="project" value="UniProtKB-SubCell"/>
</dbReference>
<evidence type="ECO:0000313" key="7">
    <source>
        <dbReference type="EMBL" id="VFS15273.1"/>
    </source>
</evidence>